<proteinExistence type="predicted"/>
<dbReference type="SUPFAM" id="SSF52151">
    <property type="entry name" value="FabD/lysophospholipase-like"/>
    <property type="match status" value="1"/>
</dbReference>
<evidence type="ECO:0000256" key="1">
    <source>
        <dbReference type="ARBA" id="ARBA00023098"/>
    </source>
</evidence>
<evidence type="ECO:0000259" key="2">
    <source>
        <dbReference type="Pfam" id="PF01734"/>
    </source>
</evidence>
<reference evidence="3 4" key="1">
    <citation type="journal article" date="2015" name="Genome Announc.">
        <title>Draft Genome Sequences of Marine Isolates of Thalassomonas viridans and Thalassomonas actiniarum.</title>
        <authorList>
            <person name="Olonade I."/>
            <person name="van Zyl L.J."/>
            <person name="Trindade M."/>
        </authorList>
    </citation>
    <scope>NUCLEOTIDE SEQUENCE [LARGE SCALE GENOMIC DNA]</scope>
    <source>
        <strain evidence="3 4">A5K-106</strain>
    </source>
</reference>
<accession>A0AAF0BYE3</accession>
<keyword evidence="1" id="KW-0443">Lipid metabolism</keyword>
<sequence>MLDIYAGKTALKVLRDNGFKPDLFNTFLGASGGPKWFTLFGLDKYLFGEFFKDRNSELNLVGSSAGAFRAACFAQKDPLAAITRMATSYAETVYSSKATRGEITEKAIGLLDYMLGENGIDEILQNPVFKAHFLVNKSQGLTASENKLALTLGLAKSFVLNKIDRKLLRRQYQRFVFKAPSSQLAIEDYCGFDTRYIDLTRENLKESLLASGSIPLVMAGIKDIPDAPKGMYRDGGIVDYHFDIKVQSKSAISDKYQQGLILYPHFNANPKAGWFDKNLKRSISAENYDNTVMLVPSDKFVTSLPHGKIPDRTDFTAMAPDKRIHYWKTVLSATEQLAQALDQQINRLEKAEIKPII</sequence>
<dbReference type="AlphaFoldDB" id="A0AAF0BYE3"/>
<dbReference type="InterPro" id="IPR016035">
    <property type="entry name" value="Acyl_Trfase/lysoPLipase"/>
</dbReference>
<evidence type="ECO:0000313" key="4">
    <source>
        <dbReference type="Proteomes" id="UP000032568"/>
    </source>
</evidence>
<organism evidence="3 4">
    <name type="scientific">Thalassomonas actiniarum</name>
    <dbReference type="NCBI Taxonomy" id="485447"/>
    <lineage>
        <taxon>Bacteria</taxon>
        <taxon>Pseudomonadati</taxon>
        <taxon>Pseudomonadota</taxon>
        <taxon>Gammaproteobacteria</taxon>
        <taxon>Alteromonadales</taxon>
        <taxon>Colwelliaceae</taxon>
        <taxon>Thalassomonas</taxon>
    </lineage>
</organism>
<dbReference type="KEGG" id="tact:SG35_019120"/>
<dbReference type="GO" id="GO:0006629">
    <property type="term" value="P:lipid metabolic process"/>
    <property type="evidence" value="ECO:0007669"/>
    <property type="project" value="UniProtKB-KW"/>
</dbReference>
<dbReference type="Pfam" id="PF01734">
    <property type="entry name" value="Patatin"/>
    <property type="match status" value="1"/>
</dbReference>
<dbReference type="Proteomes" id="UP000032568">
    <property type="component" value="Chromosome"/>
</dbReference>
<name>A0AAF0BYE3_9GAMM</name>
<reference evidence="3 4" key="2">
    <citation type="journal article" date="2022" name="Mar. Drugs">
        <title>Bioassay-Guided Fractionation Leads to the Detection of Cholic Acid Generated by the Rare Thalassomonas sp.</title>
        <authorList>
            <person name="Pheiffer F."/>
            <person name="Schneider Y.K."/>
            <person name="Hansen E.H."/>
            <person name="Andersen J.H."/>
            <person name="Isaksson J."/>
            <person name="Busche T."/>
            <person name="R C."/>
            <person name="Kalinowski J."/>
            <person name="Zyl L.V."/>
            <person name="Trindade M."/>
        </authorList>
    </citation>
    <scope>NUCLEOTIDE SEQUENCE [LARGE SCALE GENOMIC DNA]</scope>
    <source>
        <strain evidence="3 4">A5K-106</strain>
    </source>
</reference>
<gene>
    <name evidence="3" type="ORF">SG35_019120</name>
</gene>
<dbReference type="InterPro" id="IPR002641">
    <property type="entry name" value="PNPLA_dom"/>
</dbReference>
<protein>
    <submittedName>
        <fullName evidence="3">Patatin-like phospholipase family protein</fullName>
    </submittedName>
</protein>
<keyword evidence="4" id="KW-1185">Reference proteome</keyword>
<evidence type="ECO:0000313" key="3">
    <source>
        <dbReference type="EMBL" id="WDD97416.1"/>
    </source>
</evidence>
<feature type="domain" description="PNPLA" evidence="2">
    <location>
        <begin position="60"/>
        <end position="239"/>
    </location>
</feature>
<dbReference type="RefSeq" id="WP_044836435.1">
    <property type="nucleotide sequence ID" value="NZ_CP059735.1"/>
</dbReference>
<dbReference type="EMBL" id="CP059735">
    <property type="protein sequence ID" value="WDD97416.1"/>
    <property type="molecule type" value="Genomic_DNA"/>
</dbReference>